<evidence type="ECO:0000313" key="2">
    <source>
        <dbReference type="EMBL" id="PIN09654.1"/>
    </source>
</evidence>
<dbReference type="Proteomes" id="UP000231279">
    <property type="component" value="Unassembled WGS sequence"/>
</dbReference>
<dbReference type="PANTHER" id="PTHR48227:SF1">
    <property type="entry name" value="DNA LIGASE 1-LIKE"/>
    <property type="match status" value="1"/>
</dbReference>
<dbReference type="OrthoDB" id="696117at2759"/>
<gene>
    <name evidence="2" type="ORF">CDL12_17765</name>
</gene>
<name>A0A2G9GWJ6_9LAMI</name>
<feature type="region of interest" description="Disordered" evidence="1">
    <location>
        <begin position="67"/>
        <end position="158"/>
    </location>
</feature>
<evidence type="ECO:0000313" key="3">
    <source>
        <dbReference type="Proteomes" id="UP000231279"/>
    </source>
</evidence>
<dbReference type="PANTHER" id="PTHR48227">
    <property type="entry name" value="DNA TOPOISOMERASE 1-LIKE"/>
    <property type="match status" value="1"/>
</dbReference>
<organism evidence="2 3">
    <name type="scientific">Handroanthus impetiginosus</name>
    <dbReference type="NCBI Taxonomy" id="429701"/>
    <lineage>
        <taxon>Eukaryota</taxon>
        <taxon>Viridiplantae</taxon>
        <taxon>Streptophyta</taxon>
        <taxon>Embryophyta</taxon>
        <taxon>Tracheophyta</taxon>
        <taxon>Spermatophyta</taxon>
        <taxon>Magnoliopsida</taxon>
        <taxon>eudicotyledons</taxon>
        <taxon>Gunneridae</taxon>
        <taxon>Pentapetalae</taxon>
        <taxon>asterids</taxon>
        <taxon>lamiids</taxon>
        <taxon>Lamiales</taxon>
        <taxon>Bignoniaceae</taxon>
        <taxon>Crescentiina</taxon>
        <taxon>Tabebuia alliance</taxon>
        <taxon>Handroanthus</taxon>
    </lineage>
</organism>
<proteinExistence type="predicted"/>
<dbReference type="AlphaFoldDB" id="A0A2G9GWJ6"/>
<dbReference type="EMBL" id="NKXS01003477">
    <property type="protein sequence ID" value="PIN09654.1"/>
    <property type="molecule type" value="Genomic_DNA"/>
</dbReference>
<sequence>MDQRMNPRGIRKNITGRIESSRPVSLSRAAKIMSRFAAAENHSTPTVSMYLHRTADALNKLVRVHEKISSKKKRNQEKMMSRNHQIDSENSVVNDNKTITVNGDGLADHGTDDHEAIKDSLEGLGMEKKNKMKKKMKKKMKITDDHDDEVDSKEEPLP</sequence>
<protein>
    <submittedName>
        <fullName evidence="2">Uncharacterized protein</fullName>
    </submittedName>
</protein>
<feature type="compositionally biased region" description="Polar residues" evidence="1">
    <location>
        <begin position="88"/>
        <end position="101"/>
    </location>
</feature>
<comment type="caution">
    <text evidence="2">The sequence shown here is derived from an EMBL/GenBank/DDBJ whole genome shotgun (WGS) entry which is preliminary data.</text>
</comment>
<evidence type="ECO:0000256" key="1">
    <source>
        <dbReference type="SAM" id="MobiDB-lite"/>
    </source>
</evidence>
<feature type="compositionally biased region" description="Basic residues" evidence="1">
    <location>
        <begin position="130"/>
        <end position="140"/>
    </location>
</feature>
<feature type="compositionally biased region" description="Basic and acidic residues" evidence="1">
    <location>
        <begin position="106"/>
        <end position="129"/>
    </location>
</feature>
<reference evidence="3" key="1">
    <citation type="journal article" date="2018" name="Gigascience">
        <title>Genome assembly of the Pink Ipe (Handroanthus impetiginosus, Bignoniaceae), a highly valued, ecologically keystone Neotropical timber forest tree.</title>
        <authorList>
            <person name="Silva-Junior O.B."/>
            <person name="Grattapaglia D."/>
            <person name="Novaes E."/>
            <person name="Collevatti R.G."/>
        </authorList>
    </citation>
    <scope>NUCLEOTIDE SEQUENCE [LARGE SCALE GENOMIC DNA]</scope>
    <source>
        <strain evidence="3">cv. UFG-1</strain>
    </source>
</reference>
<keyword evidence="3" id="KW-1185">Reference proteome</keyword>
<dbReference type="STRING" id="429701.A0A2G9GWJ6"/>
<feature type="compositionally biased region" description="Basic and acidic residues" evidence="1">
    <location>
        <begin position="76"/>
        <end position="87"/>
    </location>
</feature>
<accession>A0A2G9GWJ6</accession>